<dbReference type="GO" id="GO:0004521">
    <property type="term" value="F:RNA endonuclease activity"/>
    <property type="evidence" value="ECO:0007669"/>
    <property type="project" value="UniProtKB-UniRule"/>
</dbReference>
<feature type="binding site" evidence="8">
    <location>
        <position position="132"/>
    </location>
    <ligand>
        <name>Zn(2+)</name>
        <dbReference type="ChEBI" id="CHEBI:29105"/>
        <note>catalytic</note>
    </ligand>
</feature>
<keyword evidence="5 8" id="KW-0255">Endonuclease</keyword>
<dbReference type="HAMAP" id="MF_00009">
    <property type="entry name" value="Endoribonucl_YbeY"/>
    <property type="match status" value="1"/>
</dbReference>
<dbReference type="GO" id="GO:0004222">
    <property type="term" value="F:metalloendopeptidase activity"/>
    <property type="evidence" value="ECO:0007669"/>
    <property type="project" value="InterPro"/>
</dbReference>
<protein>
    <recommendedName>
        <fullName evidence="8">Endoribonuclease YbeY</fullName>
        <ecNumber evidence="8">3.1.-.-</ecNumber>
    </recommendedName>
</protein>
<dbReference type="NCBIfam" id="TIGR00043">
    <property type="entry name" value="rRNA maturation RNase YbeY"/>
    <property type="match status" value="1"/>
</dbReference>
<dbReference type="EMBL" id="VIKS01000006">
    <property type="protein sequence ID" value="TQV87963.1"/>
    <property type="molecule type" value="Genomic_DNA"/>
</dbReference>
<evidence type="ECO:0000256" key="7">
    <source>
        <dbReference type="ARBA" id="ARBA00022833"/>
    </source>
</evidence>
<evidence type="ECO:0000256" key="2">
    <source>
        <dbReference type="ARBA" id="ARBA00022517"/>
    </source>
</evidence>
<comment type="caution">
    <text evidence="9">The sequence shown here is derived from an EMBL/GenBank/DDBJ whole genome shotgun (WGS) entry which is preliminary data.</text>
</comment>
<reference evidence="9 10" key="1">
    <citation type="submission" date="2019-07" db="EMBL/GenBank/DDBJ databases">
        <title>Draft genome for Aliikangiella sp. M105.</title>
        <authorList>
            <person name="Wang G."/>
        </authorList>
    </citation>
    <scope>NUCLEOTIDE SEQUENCE [LARGE SCALE GENOMIC DNA]</scope>
    <source>
        <strain evidence="9 10">M105</strain>
    </source>
</reference>
<sequence>MRVRRESMIVEVDIQNPQQFQNIPAQDEVVKWIQSALEHAKYAAERAEVTLRIVDESESEHLNHTYRNKAKPTNILSFPFEAPPEVPLDLLGDLVVCNEVVKLEATEQNKSIKDHWAHMLIHGTLHLLGFDHIDPNEADEMESLEVSILASLGIADPYN</sequence>
<evidence type="ECO:0000256" key="6">
    <source>
        <dbReference type="ARBA" id="ARBA00022801"/>
    </source>
</evidence>
<feature type="binding site" evidence="8">
    <location>
        <position position="122"/>
    </location>
    <ligand>
        <name>Zn(2+)</name>
        <dbReference type="ChEBI" id="CHEBI:29105"/>
        <note>catalytic</note>
    </ligand>
</feature>
<keyword evidence="8" id="KW-0963">Cytoplasm</keyword>
<dbReference type="InterPro" id="IPR002036">
    <property type="entry name" value="YbeY"/>
</dbReference>
<dbReference type="InterPro" id="IPR020549">
    <property type="entry name" value="YbeY_CS"/>
</dbReference>
<dbReference type="PANTHER" id="PTHR46986">
    <property type="entry name" value="ENDORIBONUCLEASE YBEY, CHLOROPLASTIC"/>
    <property type="match status" value="1"/>
</dbReference>
<dbReference type="EC" id="3.1.-.-" evidence="8"/>
<gene>
    <name evidence="8 9" type="primary">ybeY</name>
    <name evidence="9" type="ORF">FLL46_10690</name>
</gene>
<comment type="subcellular location">
    <subcellularLocation>
        <location evidence="8">Cytoplasm</location>
    </subcellularLocation>
</comment>
<keyword evidence="2 8" id="KW-0690">Ribosome biogenesis</keyword>
<name>A0A545UEZ8_9GAMM</name>
<evidence type="ECO:0000256" key="5">
    <source>
        <dbReference type="ARBA" id="ARBA00022759"/>
    </source>
</evidence>
<keyword evidence="4 8" id="KW-0479">Metal-binding</keyword>
<comment type="cofactor">
    <cofactor evidence="8">
        <name>Zn(2+)</name>
        <dbReference type="ChEBI" id="CHEBI:29105"/>
    </cofactor>
    <text evidence="8">Binds 1 zinc ion.</text>
</comment>
<keyword evidence="8" id="KW-0698">rRNA processing</keyword>
<comment type="similarity">
    <text evidence="1 8">Belongs to the endoribonuclease YbeY family.</text>
</comment>
<dbReference type="Gene3D" id="3.40.390.30">
    <property type="entry name" value="Metalloproteases ('zincins'), catalytic domain"/>
    <property type="match status" value="1"/>
</dbReference>
<feature type="binding site" evidence="8">
    <location>
        <position position="126"/>
    </location>
    <ligand>
        <name>Zn(2+)</name>
        <dbReference type="ChEBI" id="CHEBI:29105"/>
        <note>catalytic</note>
    </ligand>
</feature>
<evidence type="ECO:0000313" key="9">
    <source>
        <dbReference type="EMBL" id="TQV87963.1"/>
    </source>
</evidence>
<dbReference type="GO" id="GO:0008270">
    <property type="term" value="F:zinc ion binding"/>
    <property type="evidence" value="ECO:0007669"/>
    <property type="project" value="UniProtKB-UniRule"/>
</dbReference>
<dbReference type="PANTHER" id="PTHR46986:SF1">
    <property type="entry name" value="ENDORIBONUCLEASE YBEY, CHLOROPLASTIC"/>
    <property type="match status" value="1"/>
</dbReference>
<accession>A0A545UEZ8</accession>
<dbReference type="Pfam" id="PF02130">
    <property type="entry name" value="YbeY"/>
    <property type="match status" value="1"/>
</dbReference>
<evidence type="ECO:0000256" key="3">
    <source>
        <dbReference type="ARBA" id="ARBA00022722"/>
    </source>
</evidence>
<dbReference type="InterPro" id="IPR023091">
    <property type="entry name" value="MetalPrtase_cat_dom_sf_prd"/>
</dbReference>
<dbReference type="AlphaFoldDB" id="A0A545UEZ8"/>
<dbReference type="GO" id="GO:0006364">
    <property type="term" value="P:rRNA processing"/>
    <property type="evidence" value="ECO:0007669"/>
    <property type="project" value="UniProtKB-UniRule"/>
</dbReference>
<keyword evidence="10" id="KW-1185">Reference proteome</keyword>
<keyword evidence="7 8" id="KW-0862">Zinc</keyword>
<dbReference type="OrthoDB" id="9807740at2"/>
<dbReference type="GO" id="GO:0005737">
    <property type="term" value="C:cytoplasm"/>
    <property type="evidence" value="ECO:0007669"/>
    <property type="project" value="UniProtKB-SubCell"/>
</dbReference>
<comment type="function">
    <text evidence="8">Single strand-specific metallo-endoribonuclease involved in late-stage 70S ribosome quality control and in maturation of the 3' terminus of the 16S rRNA.</text>
</comment>
<dbReference type="Proteomes" id="UP000315439">
    <property type="component" value="Unassembled WGS sequence"/>
</dbReference>
<dbReference type="SUPFAM" id="SSF55486">
    <property type="entry name" value="Metalloproteases ('zincins'), catalytic domain"/>
    <property type="match status" value="1"/>
</dbReference>
<keyword evidence="6 8" id="KW-0378">Hydrolase</keyword>
<keyword evidence="3 8" id="KW-0540">Nuclease</keyword>
<evidence type="ECO:0000256" key="8">
    <source>
        <dbReference type="HAMAP-Rule" id="MF_00009"/>
    </source>
</evidence>
<organism evidence="9 10">
    <name type="scientific">Aliikangiella coralliicola</name>
    <dbReference type="NCBI Taxonomy" id="2592383"/>
    <lineage>
        <taxon>Bacteria</taxon>
        <taxon>Pseudomonadati</taxon>
        <taxon>Pseudomonadota</taxon>
        <taxon>Gammaproteobacteria</taxon>
        <taxon>Oceanospirillales</taxon>
        <taxon>Pleioneaceae</taxon>
        <taxon>Aliikangiella</taxon>
    </lineage>
</organism>
<evidence type="ECO:0000313" key="10">
    <source>
        <dbReference type="Proteomes" id="UP000315439"/>
    </source>
</evidence>
<evidence type="ECO:0000256" key="4">
    <source>
        <dbReference type="ARBA" id="ARBA00022723"/>
    </source>
</evidence>
<proteinExistence type="inferred from homology"/>
<dbReference type="PROSITE" id="PS01306">
    <property type="entry name" value="UPF0054"/>
    <property type="match status" value="1"/>
</dbReference>
<evidence type="ECO:0000256" key="1">
    <source>
        <dbReference type="ARBA" id="ARBA00010875"/>
    </source>
</evidence>